<evidence type="ECO:0000313" key="2">
    <source>
        <dbReference type="EMBL" id="KAF8431290.1"/>
    </source>
</evidence>
<sequence>MLISDSLFGSVESKHALNTAYPQRSALSLDGIKTTKQCTSRFQHPPLAPLGMSSEPSAKYYIYSKSDGEPNAGIWLLFRKQQRQQQQELNGQPVRIDADLVEWVITPPIDGSGWHCLGPDPYKYTTDLGGKVFATNDTVADSQWFLRPTDEENTYM</sequence>
<name>A0AAD4G8F5_BOLED</name>
<accession>A0AAD4G8F5</accession>
<comment type="caution">
    <text evidence="1">The sequence shown here is derived from an EMBL/GenBank/DDBJ whole genome shotgun (WGS) entry which is preliminary data.</text>
</comment>
<reference evidence="1" key="1">
    <citation type="submission" date="2019-10" db="EMBL/GenBank/DDBJ databases">
        <authorList>
            <consortium name="DOE Joint Genome Institute"/>
            <person name="Kuo A."/>
            <person name="Miyauchi S."/>
            <person name="Kiss E."/>
            <person name="Drula E."/>
            <person name="Kohler A."/>
            <person name="Sanchez-Garcia M."/>
            <person name="Andreopoulos B."/>
            <person name="Barry K.W."/>
            <person name="Bonito G."/>
            <person name="Buee M."/>
            <person name="Carver A."/>
            <person name="Chen C."/>
            <person name="Cichocki N."/>
            <person name="Clum A."/>
            <person name="Culley D."/>
            <person name="Crous P.W."/>
            <person name="Fauchery L."/>
            <person name="Girlanda M."/>
            <person name="Hayes R."/>
            <person name="Keri Z."/>
            <person name="LaButti K."/>
            <person name="Lipzen A."/>
            <person name="Lombard V."/>
            <person name="Magnuson J."/>
            <person name="Maillard F."/>
            <person name="Morin E."/>
            <person name="Murat C."/>
            <person name="Nolan M."/>
            <person name="Ohm R."/>
            <person name="Pangilinan J."/>
            <person name="Pereira M."/>
            <person name="Perotto S."/>
            <person name="Peter M."/>
            <person name="Riley R."/>
            <person name="Sitrit Y."/>
            <person name="Stielow B."/>
            <person name="Szollosi G."/>
            <person name="Zifcakova L."/>
            <person name="Stursova M."/>
            <person name="Spatafora J.W."/>
            <person name="Tedersoo L."/>
            <person name="Vaario L.-M."/>
            <person name="Yamada A."/>
            <person name="Yan M."/>
            <person name="Wang P."/>
            <person name="Xu J."/>
            <person name="Bruns T."/>
            <person name="Baldrian P."/>
            <person name="Vilgalys R."/>
            <person name="Henrissat B."/>
            <person name="Grigoriev I.V."/>
            <person name="Hibbett D."/>
            <person name="Nagy L.G."/>
            <person name="Martin F.M."/>
        </authorList>
    </citation>
    <scope>NUCLEOTIDE SEQUENCE</scope>
    <source>
        <strain evidence="1">BED1</strain>
    </source>
</reference>
<evidence type="ECO:0000313" key="1">
    <source>
        <dbReference type="EMBL" id="KAF8427618.1"/>
    </source>
</evidence>
<protein>
    <submittedName>
        <fullName evidence="1">Uncharacterized protein</fullName>
    </submittedName>
</protein>
<dbReference type="EMBL" id="WHUW01000051">
    <property type="protein sequence ID" value="KAF8431290.1"/>
    <property type="molecule type" value="Genomic_DNA"/>
</dbReference>
<keyword evidence="3" id="KW-1185">Reference proteome</keyword>
<evidence type="ECO:0000313" key="3">
    <source>
        <dbReference type="Proteomes" id="UP001194468"/>
    </source>
</evidence>
<proteinExistence type="predicted"/>
<dbReference type="Proteomes" id="UP001194468">
    <property type="component" value="Unassembled WGS sequence"/>
</dbReference>
<dbReference type="AlphaFoldDB" id="A0AAD4G8F5"/>
<reference evidence="1" key="2">
    <citation type="journal article" date="2020" name="Nat. Commun.">
        <title>Large-scale genome sequencing of mycorrhizal fungi provides insights into the early evolution of symbiotic traits.</title>
        <authorList>
            <person name="Miyauchi S."/>
            <person name="Kiss E."/>
            <person name="Kuo A."/>
            <person name="Drula E."/>
            <person name="Kohler A."/>
            <person name="Sanchez-Garcia M."/>
            <person name="Morin E."/>
            <person name="Andreopoulos B."/>
            <person name="Barry K.W."/>
            <person name="Bonito G."/>
            <person name="Buee M."/>
            <person name="Carver A."/>
            <person name="Chen C."/>
            <person name="Cichocki N."/>
            <person name="Clum A."/>
            <person name="Culley D."/>
            <person name="Crous P.W."/>
            <person name="Fauchery L."/>
            <person name="Girlanda M."/>
            <person name="Hayes R.D."/>
            <person name="Keri Z."/>
            <person name="LaButti K."/>
            <person name="Lipzen A."/>
            <person name="Lombard V."/>
            <person name="Magnuson J."/>
            <person name="Maillard F."/>
            <person name="Murat C."/>
            <person name="Nolan M."/>
            <person name="Ohm R.A."/>
            <person name="Pangilinan J."/>
            <person name="Pereira M.F."/>
            <person name="Perotto S."/>
            <person name="Peter M."/>
            <person name="Pfister S."/>
            <person name="Riley R."/>
            <person name="Sitrit Y."/>
            <person name="Stielow J.B."/>
            <person name="Szollosi G."/>
            <person name="Zifcakova L."/>
            <person name="Stursova M."/>
            <person name="Spatafora J.W."/>
            <person name="Tedersoo L."/>
            <person name="Vaario L.M."/>
            <person name="Yamada A."/>
            <person name="Yan M."/>
            <person name="Wang P."/>
            <person name="Xu J."/>
            <person name="Bruns T."/>
            <person name="Baldrian P."/>
            <person name="Vilgalys R."/>
            <person name="Dunand C."/>
            <person name="Henrissat B."/>
            <person name="Grigoriev I.V."/>
            <person name="Hibbett D."/>
            <person name="Nagy L.G."/>
            <person name="Martin F.M."/>
        </authorList>
    </citation>
    <scope>NUCLEOTIDE SEQUENCE</scope>
    <source>
        <strain evidence="1">BED1</strain>
    </source>
</reference>
<dbReference type="EMBL" id="WHUW01000078">
    <property type="protein sequence ID" value="KAF8427618.1"/>
    <property type="molecule type" value="Genomic_DNA"/>
</dbReference>
<organism evidence="1 3">
    <name type="scientific">Boletus edulis BED1</name>
    <dbReference type="NCBI Taxonomy" id="1328754"/>
    <lineage>
        <taxon>Eukaryota</taxon>
        <taxon>Fungi</taxon>
        <taxon>Dikarya</taxon>
        <taxon>Basidiomycota</taxon>
        <taxon>Agaricomycotina</taxon>
        <taxon>Agaricomycetes</taxon>
        <taxon>Agaricomycetidae</taxon>
        <taxon>Boletales</taxon>
        <taxon>Boletineae</taxon>
        <taxon>Boletaceae</taxon>
        <taxon>Boletoideae</taxon>
        <taxon>Boletus</taxon>
    </lineage>
</organism>
<gene>
    <name evidence="2" type="ORF">L210DRAFT_953138</name>
    <name evidence="1" type="ORF">L210DRAFT_954748</name>
</gene>